<dbReference type="Proteomes" id="UP000049828">
    <property type="component" value="Unassembled WGS sequence"/>
</dbReference>
<dbReference type="STRING" id="360807.ERS852392_02758"/>
<dbReference type="OrthoDB" id="1767083at2"/>
<dbReference type="EMBL" id="CVRS01000087">
    <property type="protein sequence ID" value="CRL40986.1"/>
    <property type="molecule type" value="Genomic_DNA"/>
</dbReference>
<dbReference type="Gene3D" id="1.25.40.10">
    <property type="entry name" value="Tetratricopeptide repeat domain"/>
    <property type="match status" value="1"/>
</dbReference>
<proteinExistence type="predicted"/>
<organism evidence="1 2">
    <name type="scientific">Roseburia inulinivorans</name>
    <dbReference type="NCBI Taxonomy" id="360807"/>
    <lineage>
        <taxon>Bacteria</taxon>
        <taxon>Bacillati</taxon>
        <taxon>Bacillota</taxon>
        <taxon>Clostridia</taxon>
        <taxon>Lachnospirales</taxon>
        <taxon>Lachnospiraceae</taxon>
        <taxon>Roseburia</taxon>
    </lineage>
</organism>
<dbReference type="SUPFAM" id="SSF48452">
    <property type="entry name" value="TPR-like"/>
    <property type="match status" value="1"/>
</dbReference>
<dbReference type="RefSeq" id="WP_021923556.1">
    <property type="nucleotide sequence ID" value="NZ_CBCTRZ010000023.1"/>
</dbReference>
<evidence type="ECO:0000313" key="1">
    <source>
        <dbReference type="EMBL" id="CRL40986.1"/>
    </source>
</evidence>
<dbReference type="InterPro" id="IPR011990">
    <property type="entry name" value="TPR-like_helical_dom_sf"/>
</dbReference>
<accession>A0A0M6WTV0</accession>
<evidence type="ECO:0000313" key="2">
    <source>
        <dbReference type="Proteomes" id="UP000049828"/>
    </source>
</evidence>
<sequence>MAFPFLGLFIIFLSVAAYYRKRATAQQKKVTEDFWSREDQANQIRRKDISNLPYITIPLEKFPIGISDDEELTDYENDLKTLASRKILNLSHQSNTDLKLAYGPANLPALSEYDQNYTTLLRNLVAYADCLIKNGFKSEAVPVLEFGISIDSDIRANYTLLAELYKEQGKTAKIQELIDKAASLDSMMRSAILEQLHTLQNA</sequence>
<name>A0A0M6WTV0_9FIRM</name>
<keyword evidence="2" id="KW-1185">Reference proteome</keyword>
<gene>
    <name evidence="1" type="ORF">RIL183_28011</name>
</gene>
<protein>
    <submittedName>
        <fullName evidence="1">Uncharacterized protein</fullName>
    </submittedName>
</protein>
<reference evidence="2" key="1">
    <citation type="submission" date="2015-05" db="EMBL/GenBank/DDBJ databases">
        <authorList>
            <consortium name="Pathogen Informatics"/>
        </authorList>
    </citation>
    <scope>NUCLEOTIDE SEQUENCE [LARGE SCALE GENOMIC DNA]</scope>
    <source>
        <strain evidence="2">L1-83</strain>
    </source>
</reference>
<dbReference type="AlphaFoldDB" id="A0A0M6WTV0"/>